<dbReference type="Proteomes" id="UP000324285">
    <property type="component" value="Chromosome"/>
</dbReference>
<name>A0A5C1NHW8_9GAMM</name>
<sequence>MKTSRLMGTAALLAITAFGAQSAFAWQAGDIYVRGGYEKSDSSSSNAADYGEKMDVNDDGGFAYGLGYLFHDNIGVELNGSQTTKHELGNLGGFERTPINLMVNYYPLGGHAARVNPYVGAGVNYTTFDVDNGFDASIDDSWGLAAQAGVDLSVTENVLVGAWARYADVDADMKIDGNNAGDLDLDPVSVGAGVTYRF</sequence>
<feature type="chain" id="PRO_5022721885" evidence="1">
    <location>
        <begin position="26"/>
        <end position="198"/>
    </location>
</feature>
<evidence type="ECO:0000313" key="2">
    <source>
        <dbReference type="EMBL" id="QEM82361.1"/>
    </source>
</evidence>
<protein>
    <submittedName>
        <fullName evidence="2">OmpW family protein</fullName>
    </submittedName>
</protein>
<keyword evidence="3" id="KW-1185">Reference proteome</keyword>
<dbReference type="Pfam" id="PF03922">
    <property type="entry name" value="OmpW"/>
    <property type="match status" value="1"/>
</dbReference>
<dbReference type="EMBL" id="CP038437">
    <property type="protein sequence ID" value="QEM82361.1"/>
    <property type="molecule type" value="Genomic_DNA"/>
</dbReference>
<dbReference type="RefSeq" id="WP_149285485.1">
    <property type="nucleotide sequence ID" value="NZ_CP038437.2"/>
</dbReference>
<feature type="signal peptide" evidence="1">
    <location>
        <begin position="1"/>
        <end position="25"/>
    </location>
</feature>
<dbReference type="InterPro" id="IPR011250">
    <property type="entry name" value="OMP/PagP_B-barrel"/>
</dbReference>
<reference evidence="2" key="1">
    <citation type="submission" date="2021-02" db="EMBL/GenBank/DDBJ databases">
        <title>Strain Y2R2, a novel species of the genus Halomonas.</title>
        <authorList>
            <person name="Huang H."/>
        </authorList>
    </citation>
    <scope>NUCLEOTIDE SEQUENCE</scope>
    <source>
        <strain evidence="2">Y2R2</strain>
    </source>
</reference>
<evidence type="ECO:0000313" key="3">
    <source>
        <dbReference type="Proteomes" id="UP000324285"/>
    </source>
</evidence>
<proteinExistence type="predicted"/>
<dbReference type="InterPro" id="IPR005618">
    <property type="entry name" value="OMPW"/>
</dbReference>
<dbReference type="KEGG" id="hbh:E4T21_13015"/>
<dbReference type="GO" id="GO:0019867">
    <property type="term" value="C:outer membrane"/>
    <property type="evidence" value="ECO:0007669"/>
    <property type="project" value="InterPro"/>
</dbReference>
<dbReference type="Gene3D" id="2.40.160.20">
    <property type="match status" value="1"/>
</dbReference>
<accession>A0A5C1NHW8</accession>
<organism evidence="2 3">
    <name type="scientific">Halomonas binhaiensis</name>
    <dbReference type="NCBI Taxonomy" id="2562282"/>
    <lineage>
        <taxon>Bacteria</taxon>
        <taxon>Pseudomonadati</taxon>
        <taxon>Pseudomonadota</taxon>
        <taxon>Gammaproteobacteria</taxon>
        <taxon>Oceanospirillales</taxon>
        <taxon>Halomonadaceae</taxon>
        <taxon>Halomonas</taxon>
    </lineage>
</organism>
<dbReference type="PANTHER" id="PTHR36920">
    <property type="match status" value="1"/>
</dbReference>
<gene>
    <name evidence="2" type="ORF">E4T21_13015</name>
</gene>
<dbReference type="OrthoDB" id="9807574at2"/>
<dbReference type="AlphaFoldDB" id="A0A5C1NHW8"/>
<dbReference type="GO" id="GO:0055085">
    <property type="term" value="P:transmembrane transport"/>
    <property type="evidence" value="ECO:0007669"/>
    <property type="project" value="TreeGrafter"/>
</dbReference>
<dbReference type="SUPFAM" id="SSF56925">
    <property type="entry name" value="OMPA-like"/>
    <property type="match status" value="1"/>
</dbReference>
<dbReference type="PANTHER" id="PTHR36920:SF1">
    <property type="entry name" value="OUTER MEMBRANE PROTEIN W"/>
    <property type="match status" value="1"/>
</dbReference>
<evidence type="ECO:0000256" key="1">
    <source>
        <dbReference type="SAM" id="SignalP"/>
    </source>
</evidence>
<keyword evidence="1" id="KW-0732">Signal</keyword>